<dbReference type="Proteomes" id="UP000681967">
    <property type="component" value="Unassembled WGS sequence"/>
</dbReference>
<dbReference type="Pfam" id="PF11977">
    <property type="entry name" value="RNase_Zc3h12a"/>
    <property type="match status" value="1"/>
</dbReference>
<feature type="non-terminal residue" evidence="4">
    <location>
        <position position="75"/>
    </location>
</feature>
<gene>
    <name evidence="2" type="ORF">BYL167_LOCUS27162</name>
    <name evidence="4" type="ORF">GIL414_LOCUS30944</name>
    <name evidence="3" type="ORF">SMN809_LOCUS30320</name>
</gene>
<reference evidence="4" key="1">
    <citation type="submission" date="2021-02" db="EMBL/GenBank/DDBJ databases">
        <authorList>
            <person name="Nowell W R."/>
        </authorList>
    </citation>
    <scope>NUCLEOTIDE SEQUENCE</scope>
</reference>
<organism evidence="4 5">
    <name type="scientific">Rotaria magnacalcarata</name>
    <dbReference type="NCBI Taxonomy" id="392030"/>
    <lineage>
        <taxon>Eukaryota</taxon>
        <taxon>Metazoa</taxon>
        <taxon>Spiralia</taxon>
        <taxon>Gnathifera</taxon>
        <taxon>Rotifera</taxon>
        <taxon>Eurotatoria</taxon>
        <taxon>Bdelloidea</taxon>
        <taxon>Philodinida</taxon>
        <taxon>Philodinidae</taxon>
        <taxon>Rotaria</taxon>
    </lineage>
</organism>
<evidence type="ECO:0000313" key="3">
    <source>
        <dbReference type="EMBL" id="CAF4398186.1"/>
    </source>
</evidence>
<evidence type="ECO:0000259" key="1">
    <source>
        <dbReference type="Pfam" id="PF11977"/>
    </source>
</evidence>
<dbReference type="Gene3D" id="3.40.50.11980">
    <property type="match status" value="1"/>
</dbReference>
<comment type="caution">
    <text evidence="4">The sequence shown here is derived from an EMBL/GenBank/DDBJ whole genome shotgun (WGS) entry which is preliminary data.</text>
</comment>
<name>A0A8S2VV60_9BILA</name>
<evidence type="ECO:0000313" key="2">
    <source>
        <dbReference type="EMBL" id="CAF4292762.1"/>
    </source>
</evidence>
<evidence type="ECO:0000313" key="4">
    <source>
        <dbReference type="EMBL" id="CAF4417979.1"/>
    </source>
</evidence>
<proteinExistence type="predicted"/>
<dbReference type="EMBL" id="CAJOBH010033998">
    <property type="protein sequence ID" value="CAF4292762.1"/>
    <property type="molecule type" value="Genomic_DNA"/>
</dbReference>
<sequence length="75" mass="8564">SKISTATNSDTDSSDTSIPHDVYIIDGIDLAYSYNNNNNNNSFSWRGIEICLKYLHTHGHKKVFVVLPYSLKHHR</sequence>
<dbReference type="EMBL" id="CAJOBI010056946">
    <property type="protein sequence ID" value="CAF4398186.1"/>
    <property type="molecule type" value="Genomic_DNA"/>
</dbReference>
<feature type="non-terminal residue" evidence="4">
    <location>
        <position position="1"/>
    </location>
</feature>
<evidence type="ECO:0000313" key="5">
    <source>
        <dbReference type="Proteomes" id="UP000681720"/>
    </source>
</evidence>
<dbReference type="InterPro" id="IPR021869">
    <property type="entry name" value="RNase_Zc3h12_NYN"/>
</dbReference>
<dbReference type="EMBL" id="CAJOBJ010061071">
    <property type="protein sequence ID" value="CAF4417979.1"/>
    <property type="molecule type" value="Genomic_DNA"/>
</dbReference>
<dbReference type="AlphaFoldDB" id="A0A8S2VV60"/>
<dbReference type="Proteomes" id="UP000681720">
    <property type="component" value="Unassembled WGS sequence"/>
</dbReference>
<protein>
    <recommendedName>
        <fullName evidence="1">RNase NYN domain-containing protein</fullName>
    </recommendedName>
</protein>
<feature type="domain" description="RNase NYN" evidence="1">
    <location>
        <begin position="23"/>
        <end position="68"/>
    </location>
</feature>
<accession>A0A8S2VV60</accession>
<dbReference type="Proteomes" id="UP000676336">
    <property type="component" value="Unassembled WGS sequence"/>
</dbReference>